<dbReference type="InterPro" id="IPR052954">
    <property type="entry name" value="GPCR-Ligand_Int"/>
</dbReference>
<dbReference type="InterPro" id="IPR000276">
    <property type="entry name" value="GPCR_Rhodpsn"/>
</dbReference>
<dbReference type="SUPFAM" id="SSF81321">
    <property type="entry name" value="Family A G protein-coupled receptor-like"/>
    <property type="match status" value="1"/>
</dbReference>
<reference evidence="7 8" key="1">
    <citation type="submission" date="2018-11" db="EMBL/GenBank/DDBJ databases">
        <authorList>
            <consortium name="Pathogen Informatics"/>
        </authorList>
    </citation>
    <scope>NUCLEOTIDE SEQUENCE [LARGE SCALE GENOMIC DNA]</scope>
</reference>
<evidence type="ECO:0000256" key="1">
    <source>
        <dbReference type="ARBA" id="ARBA00004370"/>
    </source>
</evidence>
<evidence type="ECO:0000256" key="4">
    <source>
        <dbReference type="ARBA" id="ARBA00023136"/>
    </source>
</evidence>
<proteinExistence type="predicted"/>
<dbReference type="GO" id="GO:0016020">
    <property type="term" value="C:membrane"/>
    <property type="evidence" value="ECO:0007669"/>
    <property type="project" value="UniProtKB-SubCell"/>
</dbReference>
<dbReference type="PANTHER" id="PTHR46641:SF2">
    <property type="entry name" value="FMRFAMIDE RECEPTOR"/>
    <property type="match status" value="1"/>
</dbReference>
<keyword evidence="3 5" id="KW-1133">Transmembrane helix</keyword>
<dbReference type="Pfam" id="PF00001">
    <property type="entry name" value="7tm_1"/>
    <property type="match status" value="1"/>
</dbReference>
<organism evidence="7 8">
    <name type="scientific">Dibothriocephalus latus</name>
    <name type="common">Fish tapeworm</name>
    <name type="synonym">Diphyllobothrium latum</name>
    <dbReference type="NCBI Taxonomy" id="60516"/>
    <lineage>
        <taxon>Eukaryota</taxon>
        <taxon>Metazoa</taxon>
        <taxon>Spiralia</taxon>
        <taxon>Lophotrochozoa</taxon>
        <taxon>Platyhelminthes</taxon>
        <taxon>Cestoda</taxon>
        <taxon>Eucestoda</taxon>
        <taxon>Diphyllobothriidea</taxon>
        <taxon>Diphyllobothriidae</taxon>
        <taxon>Dibothriocephalus</taxon>
    </lineage>
</organism>
<feature type="transmembrane region" description="Helical" evidence="5">
    <location>
        <begin position="59"/>
        <end position="78"/>
    </location>
</feature>
<dbReference type="PANTHER" id="PTHR46641">
    <property type="entry name" value="FMRFAMIDE RECEPTOR-RELATED"/>
    <property type="match status" value="1"/>
</dbReference>
<evidence type="ECO:0000313" key="7">
    <source>
        <dbReference type="EMBL" id="VDN34753.1"/>
    </source>
</evidence>
<accession>A0A3P7NCJ8</accession>
<comment type="subcellular location">
    <subcellularLocation>
        <location evidence="1">Membrane</location>
    </subcellularLocation>
</comment>
<feature type="transmembrane region" description="Helical" evidence="5">
    <location>
        <begin position="20"/>
        <end position="47"/>
    </location>
</feature>
<evidence type="ECO:0000313" key="8">
    <source>
        <dbReference type="Proteomes" id="UP000281553"/>
    </source>
</evidence>
<protein>
    <recommendedName>
        <fullName evidence="6">G-protein coupled receptors family 1 profile domain-containing protein</fullName>
    </recommendedName>
</protein>
<evidence type="ECO:0000259" key="6">
    <source>
        <dbReference type="PROSITE" id="PS50262"/>
    </source>
</evidence>
<evidence type="ECO:0000256" key="3">
    <source>
        <dbReference type="ARBA" id="ARBA00022989"/>
    </source>
</evidence>
<evidence type="ECO:0000256" key="5">
    <source>
        <dbReference type="SAM" id="Phobius"/>
    </source>
</evidence>
<keyword evidence="2 5" id="KW-0812">Transmembrane</keyword>
<dbReference type="AlphaFoldDB" id="A0A3P7NCJ8"/>
<feature type="domain" description="G-protein coupled receptors family 1 profile" evidence="6">
    <location>
        <begin position="38"/>
        <end position="183"/>
    </location>
</feature>
<dbReference type="PROSITE" id="PS50262">
    <property type="entry name" value="G_PROTEIN_RECEP_F1_2"/>
    <property type="match status" value="1"/>
</dbReference>
<gene>
    <name evidence="7" type="ORF">DILT_LOCUS16590</name>
</gene>
<keyword evidence="4 5" id="KW-0472">Membrane</keyword>
<keyword evidence="8" id="KW-1185">Reference proteome</keyword>
<dbReference type="EMBL" id="UYRU01085853">
    <property type="protein sequence ID" value="VDN34753.1"/>
    <property type="molecule type" value="Genomic_DNA"/>
</dbReference>
<dbReference type="GO" id="GO:0004930">
    <property type="term" value="F:G protein-coupled receptor activity"/>
    <property type="evidence" value="ECO:0007669"/>
    <property type="project" value="InterPro"/>
</dbReference>
<sequence>MMQEAWLEGPKYKVFLHYNRIIFLSLLGLPVCVVGRVTSGLSICMFLQDKTTPRTTRMLLIVLSLTDVHYLLFSLIIFQPMTFCDYDPPLRGPLLTRIIGVLANVLEYFRNWVVELISVERFVVICLPIRSKVWCNERLTTRMIAAYFVFSHLVQLPIICYLVIEDAGLPVISCAVIEKAMPA</sequence>
<dbReference type="Gene3D" id="1.20.1070.10">
    <property type="entry name" value="Rhodopsin 7-helix transmembrane proteins"/>
    <property type="match status" value="1"/>
</dbReference>
<feature type="transmembrane region" description="Helical" evidence="5">
    <location>
        <begin position="144"/>
        <end position="164"/>
    </location>
</feature>
<evidence type="ECO:0000256" key="2">
    <source>
        <dbReference type="ARBA" id="ARBA00022692"/>
    </source>
</evidence>
<dbReference type="InterPro" id="IPR017452">
    <property type="entry name" value="GPCR_Rhodpsn_7TM"/>
</dbReference>
<dbReference type="OrthoDB" id="6155320at2759"/>
<name>A0A3P7NCJ8_DIBLA</name>
<dbReference type="Proteomes" id="UP000281553">
    <property type="component" value="Unassembled WGS sequence"/>
</dbReference>